<dbReference type="HOGENOM" id="CLU_102914_0_0_3"/>
<keyword evidence="2" id="KW-1185">Reference proteome</keyword>
<dbReference type="OrthoDB" id="268113at2"/>
<sequence length="226" mass="25263">MFFNSPFKIFALTGICLFIGIAQPDKVRADSPLTSTDLAIAYQDLPIVRLAQQEKKVQGRILTFLLGNAPNDQKAAVINALGTRFEGQNNANLFLVGLAQEKRIPLDRITLNDLSSSDRFVLGYLLAMDTYLELSPLRPNATDDLWGASPLELISQAAFALPNDFTVHFIYALVQGQSDFSSSWCSIYLAPNLVLKLFPQPRRNMRQDAINSAMDYINLYRPNCEK</sequence>
<protein>
    <submittedName>
        <fullName evidence="1">Uncharacterized protein</fullName>
    </submittedName>
</protein>
<evidence type="ECO:0000313" key="2">
    <source>
        <dbReference type="Proteomes" id="UP000002384"/>
    </source>
</evidence>
<gene>
    <name evidence="1" type="ordered locus">PCC7424_3445</name>
</gene>
<dbReference type="KEGG" id="cyc:PCC7424_3445"/>
<organism evidence="1 2">
    <name type="scientific">Gloeothece citriformis (strain PCC 7424)</name>
    <name type="common">Cyanothece sp. (strain PCC 7424)</name>
    <dbReference type="NCBI Taxonomy" id="65393"/>
    <lineage>
        <taxon>Bacteria</taxon>
        <taxon>Bacillati</taxon>
        <taxon>Cyanobacteriota</taxon>
        <taxon>Cyanophyceae</taxon>
        <taxon>Oscillatoriophycideae</taxon>
        <taxon>Chroococcales</taxon>
        <taxon>Aphanothecaceae</taxon>
        <taxon>Gloeothece</taxon>
        <taxon>Gloeothece citriformis</taxon>
    </lineage>
</organism>
<evidence type="ECO:0000313" key="1">
    <source>
        <dbReference type="EMBL" id="ACK71840.1"/>
    </source>
</evidence>
<reference evidence="2" key="1">
    <citation type="journal article" date="2011" name="MBio">
        <title>Novel metabolic attributes of the genus Cyanothece, comprising a group of unicellular nitrogen-fixing Cyanobacteria.</title>
        <authorList>
            <person name="Bandyopadhyay A."/>
            <person name="Elvitigala T."/>
            <person name="Welsh E."/>
            <person name="Stockel J."/>
            <person name="Liberton M."/>
            <person name="Min H."/>
            <person name="Sherman L.A."/>
            <person name="Pakrasi H.B."/>
        </authorList>
    </citation>
    <scope>NUCLEOTIDE SEQUENCE [LARGE SCALE GENOMIC DNA]</scope>
    <source>
        <strain evidence="2">PCC 7424</strain>
    </source>
</reference>
<name>B7KFC4_GLOC7</name>
<dbReference type="AlphaFoldDB" id="B7KFC4"/>
<dbReference type="Proteomes" id="UP000002384">
    <property type="component" value="Chromosome"/>
</dbReference>
<proteinExistence type="predicted"/>
<dbReference type="eggNOG" id="COG3292">
    <property type="taxonomic scope" value="Bacteria"/>
</dbReference>
<dbReference type="EMBL" id="CP001291">
    <property type="protein sequence ID" value="ACK71840.1"/>
    <property type="molecule type" value="Genomic_DNA"/>
</dbReference>
<accession>B7KFC4</accession>
<dbReference type="RefSeq" id="WP_015955435.1">
    <property type="nucleotide sequence ID" value="NC_011729.1"/>
</dbReference>